<dbReference type="InterPro" id="IPR036734">
    <property type="entry name" value="Neur_chan_lig-bd_sf"/>
</dbReference>
<dbReference type="EMBL" id="JABEBT010000056">
    <property type="protein sequence ID" value="KAF7634489.1"/>
    <property type="molecule type" value="Genomic_DNA"/>
</dbReference>
<keyword evidence="4" id="KW-1185">Reference proteome</keyword>
<reference evidence="3" key="1">
    <citation type="journal article" date="2020" name="Ecol. Evol.">
        <title>Genome structure and content of the rice root-knot nematode (Meloidogyne graminicola).</title>
        <authorList>
            <person name="Phan N.T."/>
            <person name="Danchin E.G.J."/>
            <person name="Klopp C."/>
            <person name="Perfus-Barbeoch L."/>
            <person name="Kozlowski D.K."/>
            <person name="Koutsovoulos G.D."/>
            <person name="Lopez-Roques C."/>
            <person name="Bouchez O."/>
            <person name="Zahm M."/>
            <person name="Besnard G."/>
            <person name="Bellafiore S."/>
        </authorList>
    </citation>
    <scope>NUCLEOTIDE SEQUENCE</scope>
    <source>
        <strain evidence="3">VN-18</strain>
    </source>
</reference>
<dbReference type="SUPFAM" id="SSF63712">
    <property type="entry name" value="Nicotinic receptor ligand binding domain-like"/>
    <property type="match status" value="1"/>
</dbReference>
<feature type="chain" id="PRO_5035945950" description="Neurotransmitter-gated ion-channel ligand-binding domain-containing protein" evidence="1">
    <location>
        <begin position="18"/>
        <end position="258"/>
    </location>
</feature>
<dbReference type="OrthoDB" id="5975154at2759"/>
<dbReference type="GO" id="GO:0016020">
    <property type="term" value="C:membrane"/>
    <property type="evidence" value="ECO:0007669"/>
    <property type="project" value="InterPro"/>
</dbReference>
<organism evidence="3 4">
    <name type="scientific">Meloidogyne graminicola</name>
    <dbReference type="NCBI Taxonomy" id="189291"/>
    <lineage>
        <taxon>Eukaryota</taxon>
        <taxon>Metazoa</taxon>
        <taxon>Ecdysozoa</taxon>
        <taxon>Nematoda</taxon>
        <taxon>Chromadorea</taxon>
        <taxon>Rhabditida</taxon>
        <taxon>Tylenchina</taxon>
        <taxon>Tylenchomorpha</taxon>
        <taxon>Tylenchoidea</taxon>
        <taxon>Meloidogynidae</taxon>
        <taxon>Meloidogyninae</taxon>
        <taxon>Meloidogyne</taxon>
    </lineage>
</organism>
<dbReference type="Gene3D" id="2.70.170.10">
    <property type="entry name" value="Neurotransmitter-gated ion-channel ligand-binding domain"/>
    <property type="match status" value="1"/>
</dbReference>
<feature type="domain" description="Neurotransmitter-gated ion-channel ligand-binding" evidence="2">
    <location>
        <begin position="107"/>
        <end position="223"/>
    </location>
</feature>
<dbReference type="Pfam" id="PF02931">
    <property type="entry name" value="Neur_chan_LBD"/>
    <property type="match status" value="1"/>
</dbReference>
<gene>
    <name evidence="3" type="ORF">Mgra_00006060</name>
</gene>
<evidence type="ECO:0000313" key="4">
    <source>
        <dbReference type="Proteomes" id="UP000605970"/>
    </source>
</evidence>
<protein>
    <recommendedName>
        <fullName evidence="2">Neurotransmitter-gated ion-channel ligand-binding domain-containing protein</fullName>
    </recommendedName>
</protein>
<comment type="caution">
    <text evidence="3">The sequence shown here is derived from an EMBL/GenBank/DDBJ whole genome shotgun (WGS) entry which is preliminary data.</text>
</comment>
<evidence type="ECO:0000256" key="1">
    <source>
        <dbReference type="SAM" id="SignalP"/>
    </source>
</evidence>
<evidence type="ECO:0000259" key="2">
    <source>
        <dbReference type="Pfam" id="PF02931"/>
    </source>
</evidence>
<accession>A0A8S9ZM17</accession>
<feature type="signal peptide" evidence="1">
    <location>
        <begin position="1"/>
        <end position="17"/>
    </location>
</feature>
<sequence length="258" mass="29728">MLTKLVFVIMLSFNCLAIANLKLNIAQSVDHEENNGNEPDEVRSDDLKCQNWKGRNTTDDEELMDEQFTELEDCIWNSLITKEHINSPRQIHPLLRPPQVLKFSVENLVVEQVDTLSRSSMEFFIFGHLLLSWNDSRLQWNKSEWPLEGISLEEERRHEIWTPDFLDESNCGTNEGCMAKVGDLSVTSTGQVLGRLLFRFPSFCRIDYRSYPEEKNDCCLFLGLADTGRIVEFTVGSKSKFSTLEKQVHVRRHPPGTS</sequence>
<dbReference type="InterPro" id="IPR006202">
    <property type="entry name" value="Neur_chan_lig-bd"/>
</dbReference>
<name>A0A8S9ZM17_9BILA</name>
<dbReference type="AlphaFoldDB" id="A0A8S9ZM17"/>
<dbReference type="GO" id="GO:0005230">
    <property type="term" value="F:extracellular ligand-gated monoatomic ion channel activity"/>
    <property type="evidence" value="ECO:0007669"/>
    <property type="project" value="InterPro"/>
</dbReference>
<dbReference type="Proteomes" id="UP000605970">
    <property type="component" value="Unassembled WGS sequence"/>
</dbReference>
<proteinExistence type="predicted"/>
<evidence type="ECO:0000313" key="3">
    <source>
        <dbReference type="EMBL" id="KAF7634489.1"/>
    </source>
</evidence>
<keyword evidence="1" id="KW-0732">Signal</keyword>